<evidence type="ECO:0000256" key="3">
    <source>
        <dbReference type="ARBA" id="ARBA00023295"/>
    </source>
</evidence>
<dbReference type="Pfam" id="PF00703">
    <property type="entry name" value="Glyco_hydro_2"/>
    <property type="match status" value="1"/>
</dbReference>
<reference evidence="7 8" key="1">
    <citation type="submission" date="2024-05" db="EMBL/GenBank/DDBJ databases">
        <authorList>
            <person name="Liu Q."/>
            <person name="Xin Y.-H."/>
        </authorList>
    </citation>
    <scope>NUCLEOTIDE SEQUENCE [LARGE SCALE GENOMIC DNA]</scope>
    <source>
        <strain evidence="7 8">CGMCC 1.10181</strain>
    </source>
</reference>
<evidence type="ECO:0000313" key="7">
    <source>
        <dbReference type="EMBL" id="MEN2788341.1"/>
    </source>
</evidence>
<evidence type="ECO:0000256" key="1">
    <source>
        <dbReference type="ARBA" id="ARBA00007401"/>
    </source>
</evidence>
<dbReference type="InterPro" id="IPR006102">
    <property type="entry name" value="Ig-like_GH2"/>
</dbReference>
<dbReference type="EMBL" id="JBDIME010000001">
    <property type="protein sequence ID" value="MEN2788341.1"/>
    <property type="molecule type" value="Genomic_DNA"/>
</dbReference>
<protein>
    <submittedName>
        <fullName evidence="7">Glycoside hydrolase family 2 TIM barrel-domain containing protein</fullName>
    </submittedName>
</protein>
<dbReference type="InterPro" id="IPR051913">
    <property type="entry name" value="GH2_Domain-Containing"/>
</dbReference>
<name>A0ABU9XXQ9_9SPHN</name>
<dbReference type="Pfam" id="PF00754">
    <property type="entry name" value="F5_F8_type_C"/>
    <property type="match status" value="1"/>
</dbReference>
<evidence type="ECO:0000256" key="5">
    <source>
        <dbReference type="SAM" id="SignalP"/>
    </source>
</evidence>
<accession>A0ABU9XXQ9</accession>
<evidence type="ECO:0000313" key="8">
    <source>
        <dbReference type="Proteomes" id="UP001419910"/>
    </source>
</evidence>
<dbReference type="InterPro" id="IPR006104">
    <property type="entry name" value="Glyco_hydro_2_N"/>
</dbReference>
<dbReference type="InterPro" id="IPR000421">
    <property type="entry name" value="FA58C"/>
</dbReference>
<evidence type="ECO:0000256" key="2">
    <source>
        <dbReference type="ARBA" id="ARBA00022801"/>
    </source>
</evidence>
<dbReference type="InterPro" id="IPR013783">
    <property type="entry name" value="Ig-like_fold"/>
</dbReference>
<dbReference type="PANTHER" id="PTHR42732">
    <property type="entry name" value="BETA-GALACTOSIDASE"/>
    <property type="match status" value="1"/>
</dbReference>
<dbReference type="SUPFAM" id="SSF49303">
    <property type="entry name" value="beta-Galactosidase/glucuronidase domain"/>
    <property type="match status" value="1"/>
</dbReference>
<sequence length="869" mass="94794">MRAVSALATLMILLTASPMVRAQPGQAPNLSEAGRTRTNFNADWRFNLGKIDGAEAPDLDDAGWSHVGLPHSFSIPYFRATDFYTGDGWYRKSFTLPAVAPGRRYFLEFEGAFQDARVYVNGVELAHHRGGYTGFPVDITRAVRAGHNVVAVRVNNEWQATLAPRAGEHVFSGGLYRDVWLVTSDAVHVPWTGTRVTTPELSAASGRVAVETEVRNDGGARADVMVETHVVDDRGRAVATLPDARVSVEPGTTMVAKQLSAPIARPRLWSPETPSLYRTVTSLRVAGAERDRFETEFGFRWFEWTADRGFFLNGRHRYFKGANVHQDQAGWGDAVTNGAIERDVRLIKNAGFDFIRGSHYPHDPHFAEATDRIGMLFLSEAPFWGTAGFRNAWGASAYPPDAADRAAFDANVKQQLTEMIRINRNHPSIVVWGMDNEVFFTEKETLPEVRRLLKEMVALSHQLDPTRPAAIDGAQRGEIDRLGDVAGYNGDGASLFPNPGVPNFVAEYGSTMEDRPGTYEPGWGDLPATPGADKAREGSWRLSWRAGEVIWAGFDHGSVAGKRFGGMGMIDYFRLPKRQYYWYRNAYAGVAPPAPSVAGTPAALRISTSSPTIARADGTDDVQVIVSVVDALGRRLSNSPPVRLVIESGPGELPTGRVIDFAPDSDIAIRDGEAAITMRSWQAGVSRLRATSPGVKDAVATIRTMSGPAYVAGKTPLVVERRYVPFVAPVRERAGDGTFGPNNPTFASSNAPGHSSQLVNDGNPATYWAPAGEDTAMSVTIDLERVVEVHALTLSFPQAAGYGFVAEIEDRQGNWQKLVEQIEGQDDRRTRTVETEALAGRQVRLRLRVPPGATAGLADLQIIGALRTE</sequence>
<proteinExistence type="inferred from homology"/>
<feature type="domain" description="F5/8 type C" evidence="6">
    <location>
        <begin position="727"/>
        <end position="865"/>
    </location>
</feature>
<dbReference type="InterPro" id="IPR006103">
    <property type="entry name" value="Glyco_hydro_2_cat"/>
</dbReference>
<dbReference type="SUPFAM" id="SSF51445">
    <property type="entry name" value="(Trans)glycosidases"/>
    <property type="match status" value="1"/>
</dbReference>
<gene>
    <name evidence="7" type="ORF">ABC974_01780</name>
</gene>
<keyword evidence="8" id="KW-1185">Reference proteome</keyword>
<organism evidence="7 8">
    <name type="scientific">Sphingomonas oligophenolica</name>
    <dbReference type="NCBI Taxonomy" id="301154"/>
    <lineage>
        <taxon>Bacteria</taxon>
        <taxon>Pseudomonadati</taxon>
        <taxon>Pseudomonadota</taxon>
        <taxon>Alphaproteobacteria</taxon>
        <taxon>Sphingomonadales</taxon>
        <taxon>Sphingomonadaceae</taxon>
        <taxon>Sphingomonas</taxon>
    </lineage>
</organism>
<keyword evidence="3" id="KW-0326">Glycosidase</keyword>
<dbReference type="Proteomes" id="UP001419910">
    <property type="component" value="Unassembled WGS sequence"/>
</dbReference>
<keyword evidence="5" id="KW-0732">Signal</keyword>
<dbReference type="PRINTS" id="PR00132">
    <property type="entry name" value="GLHYDRLASE2"/>
</dbReference>
<dbReference type="SUPFAM" id="SSF49785">
    <property type="entry name" value="Galactose-binding domain-like"/>
    <property type="match status" value="2"/>
</dbReference>
<dbReference type="PROSITE" id="PS50022">
    <property type="entry name" value="FA58C_3"/>
    <property type="match status" value="1"/>
</dbReference>
<feature type="signal peptide" evidence="5">
    <location>
        <begin position="1"/>
        <end position="22"/>
    </location>
</feature>
<dbReference type="PROSITE" id="PS00608">
    <property type="entry name" value="GLYCOSYL_HYDROL_F2_2"/>
    <property type="match status" value="1"/>
</dbReference>
<comment type="similarity">
    <text evidence="1">Belongs to the glycosyl hydrolase 2 family.</text>
</comment>
<dbReference type="Gene3D" id="2.60.40.10">
    <property type="entry name" value="Immunoglobulins"/>
    <property type="match status" value="2"/>
</dbReference>
<dbReference type="InterPro" id="IPR017853">
    <property type="entry name" value="GH"/>
</dbReference>
<dbReference type="InterPro" id="IPR008979">
    <property type="entry name" value="Galactose-bd-like_sf"/>
</dbReference>
<dbReference type="Gene3D" id="2.60.120.260">
    <property type="entry name" value="Galactose-binding domain-like"/>
    <property type="match status" value="2"/>
</dbReference>
<dbReference type="InterPro" id="IPR006101">
    <property type="entry name" value="Glyco_hydro_2"/>
</dbReference>
<dbReference type="InterPro" id="IPR023232">
    <property type="entry name" value="Glyco_hydro_2_AS"/>
</dbReference>
<dbReference type="Gene3D" id="3.20.20.80">
    <property type="entry name" value="Glycosidases"/>
    <property type="match status" value="1"/>
</dbReference>
<dbReference type="RefSeq" id="WP_343887962.1">
    <property type="nucleotide sequence ID" value="NZ_BAAAEH010000005.1"/>
</dbReference>
<evidence type="ECO:0000259" key="6">
    <source>
        <dbReference type="PROSITE" id="PS50022"/>
    </source>
</evidence>
<dbReference type="Pfam" id="PF02837">
    <property type="entry name" value="Glyco_hydro_2_N"/>
    <property type="match status" value="1"/>
</dbReference>
<keyword evidence="2 7" id="KW-0378">Hydrolase</keyword>
<comment type="caution">
    <text evidence="7">The sequence shown here is derived from an EMBL/GenBank/DDBJ whole genome shotgun (WGS) entry which is preliminary data.</text>
</comment>
<dbReference type="InterPro" id="IPR036156">
    <property type="entry name" value="Beta-gal/glucu_dom_sf"/>
</dbReference>
<evidence type="ECO:0000256" key="4">
    <source>
        <dbReference type="SAM" id="MobiDB-lite"/>
    </source>
</evidence>
<dbReference type="PANTHER" id="PTHR42732:SF1">
    <property type="entry name" value="BETA-MANNOSIDASE"/>
    <property type="match status" value="1"/>
</dbReference>
<feature type="region of interest" description="Disordered" evidence="4">
    <location>
        <begin position="735"/>
        <end position="757"/>
    </location>
</feature>
<feature type="compositionally biased region" description="Polar residues" evidence="4">
    <location>
        <begin position="740"/>
        <end position="757"/>
    </location>
</feature>
<dbReference type="Pfam" id="PF02836">
    <property type="entry name" value="Glyco_hydro_2_C"/>
    <property type="match status" value="1"/>
</dbReference>
<dbReference type="GO" id="GO:0016787">
    <property type="term" value="F:hydrolase activity"/>
    <property type="evidence" value="ECO:0007669"/>
    <property type="project" value="UniProtKB-KW"/>
</dbReference>
<feature type="chain" id="PRO_5047457391" evidence="5">
    <location>
        <begin position="23"/>
        <end position="869"/>
    </location>
</feature>